<keyword evidence="5 7" id="KW-0694">RNA-binding</keyword>
<dbReference type="Pfam" id="PF00270">
    <property type="entry name" value="DEAD"/>
    <property type="match status" value="2"/>
</dbReference>
<dbReference type="OrthoDB" id="3370at2759"/>
<evidence type="ECO:0000259" key="10">
    <source>
        <dbReference type="PROSITE" id="PS51194"/>
    </source>
</evidence>
<feature type="compositionally biased region" description="Basic and acidic residues" evidence="8">
    <location>
        <begin position="252"/>
        <end position="262"/>
    </location>
</feature>
<gene>
    <name evidence="11" type="ORF">FA10DRAFT_279216</name>
</gene>
<name>A0A316YL59_9BASI</name>
<feature type="region of interest" description="Disordered" evidence="8">
    <location>
        <begin position="243"/>
        <end position="262"/>
    </location>
</feature>
<evidence type="ECO:0000256" key="8">
    <source>
        <dbReference type="SAM" id="MobiDB-lite"/>
    </source>
</evidence>
<comment type="function">
    <text evidence="7">RNA helicase.</text>
</comment>
<dbReference type="GO" id="GO:0016787">
    <property type="term" value="F:hydrolase activity"/>
    <property type="evidence" value="ECO:0007669"/>
    <property type="project" value="UniProtKB-KW"/>
</dbReference>
<dbReference type="STRING" id="215250.A0A316YL59"/>
<dbReference type="AlphaFoldDB" id="A0A316YL59"/>
<evidence type="ECO:0000256" key="6">
    <source>
        <dbReference type="RuleBase" id="RU000492"/>
    </source>
</evidence>
<dbReference type="PROSITE" id="PS51192">
    <property type="entry name" value="HELICASE_ATP_BIND_1"/>
    <property type="match status" value="1"/>
</dbReference>
<dbReference type="FunCoup" id="A0A316YL59">
    <property type="interactions" value="664"/>
</dbReference>
<keyword evidence="4 6" id="KW-0067">ATP-binding</keyword>
<evidence type="ECO:0000256" key="1">
    <source>
        <dbReference type="ARBA" id="ARBA00022741"/>
    </source>
</evidence>
<evidence type="ECO:0000256" key="2">
    <source>
        <dbReference type="ARBA" id="ARBA00022801"/>
    </source>
</evidence>
<feature type="domain" description="Helicase C-terminal" evidence="10">
    <location>
        <begin position="581"/>
        <end position="768"/>
    </location>
</feature>
<dbReference type="InParanoid" id="A0A316YL59"/>
<proteinExistence type="inferred from homology"/>
<evidence type="ECO:0000313" key="12">
    <source>
        <dbReference type="Proteomes" id="UP000245768"/>
    </source>
</evidence>
<keyword evidence="3 6" id="KW-0347">Helicase</keyword>
<dbReference type="RefSeq" id="XP_025377140.1">
    <property type="nucleotide sequence ID" value="XM_025523526.1"/>
</dbReference>
<evidence type="ECO:0000259" key="9">
    <source>
        <dbReference type="PROSITE" id="PS51192"/>
    </source>
</evidence>
<dbReference type="Proteomes" id="UP000245768">
    <property type="component" value="Unassembled WGS sequence"/>
</dbReference>
<evidence type="ECO:0000313" key="11">
    <source>
        <dbReference type="EMBL" id="PWN89942.1"/>
    </source>
</evidence>
<evidence type="ECO:0000256" key="3">
    <source>
        <dbReference type="ARBA" id="ARBA00022806"/>
    </source>
</evidence>
<comment type="domain">
    <text evidence="7">The Q motif is unique to and characteristic of the DEAD box family of RNA helicases and controls ATP binding and hydrolysis.</text>
</comment>
<accession>A0A316YL59</accession>
<organism evidence="11 12">
    <name type="scientific">Acaromyces ingoldii</name>
    <dbReference type="NCBI Taxonomy" id="215250"/>
    <lineage>
        <taxon>Eukaryota</taxon>
        <taxon>Fungi</taxon>
        <taxon>Dikarya</taxon>
        <taxon>Basidiomycota</taxon>
        <taxon>Ustilaginomycotina</taxon>
        <taxon>Exobasidiomycetes</taxon>
        <taxon>Exobasidiales</taxon>
        <taxon>Cryptobasidiaceae</taxon>
        <taxon>Acaromyces</taxon>
    </lineage>
</organism>
<dbReference type="CDD" id="cd17956">
    <property type="entry name" value="DEADc_DDX51"/>
    <property type="match status" value="1"/>
</dbReference>
<evidence type="ECO:0000256" key="4">
    <source>
        <dbReference type="ARBA" id="ARBA00022840"/>
    </source>
</evidence>
<dbReference type="GO" id="GO:0003724">
    <property type="term" value="F:RNA helicase activity"/>
    <property type="evidence" value="ECO:0007669"/>
    <property type="project" value="UniProtKB-EC"/>
</dbReference>
<feature type="compositionally biased region" description="Basic and acidic residues" evidence="8">
    <location>
        <begin position="139"/>
        <end position="149"/>
    </location>
</feature>
<keyword evidence="12" id="KW-1185">Reference proteome</keyword>
<dbReference type="InterPro" id="IPR000629">
    <property type="entry name" value="RNA-helicase_DEAD-box_CS"/>
</dbReference>
<feature type="compositionally biased region" description="Basic and acidic residues" evidence="8">
    <location>
        <begin position="199"/>
        <end position="212"/>
    </location>
</feature>
<comment type="similarity">
    <text evidence="6">Belongs to the DEAD box helicase family.</text>
</comment>
<feature type="domain" description="Helicase ATP-binding" evidence="9">
    <location>
        <begin position="308"/>
        <end position="558"/>
    </location>
</feature>
<dbReference type="EC" id="3.6.4.13" evidence="7"/>
<feature type="compositionally biased region" description="Low complexity" evidence="8">
    <location>
        <begin position="78"/>
        <end position="90"/>
    </location>
</feature>
<dbReference type="SMART" id="SM00487">
    <property type="entry name" value="DEXDc"/>
    <property type="match status" value="1"/>
</dbReference>
<feature type="region of interest" description="Disordered" evidence="8">
    <location>
        <begin position="32"/>
        <end position="229"/>
    </location>
</feature>
<feature type="compositionally biased region" description="Acidic residues" evidence="8">
    <location>
        <begin position="182"/>
        <end position="198"/>
    </location>
</feature>
<comment type="catalytic activity">
    <reaction evidence="7">
        <text>ATP + H2O = ADP + phosphate + H(+)</text>
        <dbReference type="Rhea" id="RHEA:13065"/>
        <dbReference type="ChEBI" id="CHEBI:15377"/>
        <dbReference type="ChEBI" id="CHEBI:15378"/>
        <dbReference type="ChEBI" id="CHEBI:30616"/>
        <dbReference type="ChEBI" id="CHEBI:43474"/>
        <dbReference type="ChEBI" id="CHEBI:456216"/>
        <dbReference type="EC" id="3.6.4.13"/>
    </reaction>
</comment>
<dbReference type="PROSITE" id="PS00039">
    <property type="entry name" value="DEAD_ATP_HELICASE"/>
    <property type="match status" value="1"/>
</dbReference>
<dbReference type="EMBL" id="KZ819636">
    <property type="protein sequence ID" value="PWN89942.1"/>
    <property type="molecule type" value="Genomic_DNA"/>
</dbReference>
<sequence>MSGLFLPWVTRNARSRSVARALSMFSVKRFDGSAAASGSNDGAGDGAPARNVDRIAAINRQMPAPAPKRVQPVAGKVKSSTSKKQQATSKTKAKERYLKAKKERRKARQKAMPAANKRKKVDASQEDEVQELAQAAVEEGNKGQGKGEEVTSSSSTSSSSSSSSPSSSSSSSSSSSGSSSDSDSDSDSDAEGSSAEEVESQRPVESENKMDVDEPEGLSRLPAPRQTEWGSKADLALQGLPQGLTRPTLVDPELRSSVKANTEEGKGDLDLVSAPMRSRLEKLGVSEWFAVQTSVIPMLLSHPTAYSLYPSPPPSDLCVSAPTGSGKTLAYAVPIVEVLRRRICIRLRALIVLPTRDLVNQVRETMQGVCKGSGLSIASVTGQQSFAQEQALLVNLAEGQQRRKNIAGLVSSSATISEEPSAHTEGENTSKVDILIATPGRLIDHLDATPGFTLQHLRFLVIDEADRLLGQSFQEWLPRILDALDPRKTMQASKDDASAPAWLRRSISKTTGVRLGTFGEEEDRDPSSSPVQKLLFSATLTRDPAKILALDLRDARFVSVQQGASSGSFVSREESFALPSTLHEHYLVVPSSDKPLHLFALLRPAPGADREALRSVLCFTKSVESASRLVKLVELFEEERAAIRRRNLEEKEAALNVQVYSSELGPGQRMRMLDEFRNGQVDVLVCSDVISRGIDLPHVRHVVSYDVAVDMAKHVHRIGRTARAGKRGDAWTLVEEHEAWYFKRMQRRGSASADERLDKVKMDKAQLETAVYRVL</sequence>
<dbReference type="Pfam" id="PF00271">
    <property type="entry name" value="Helicase_C"/>
    <property type="match status" value="1"/>
</dbReference>
<dbReference type="InterPro" id="IPR001650">
    <property type="entry name" value="Helicase_C-like"/>
</dbReference>
<dbReference type="GeneID" id="37045442"/>
<evidence type="ECO:0000256" key="5">
    <source>
        <dbReference type="ARBA" id="ARBA00022884"/>
    </source>
</evidence>
<keyword evidence="1 6" id="KW-0547">Nucleotide-binding</keyword>
<dbReference type="InterPro" id="IPR027417">
    <property type="entry name" value="P-loop_NTPase"/>
</dbReference>
<dbReference type="GO" id="GO:0005524">
    <property type="term" value="F:ATP binding"/>
    <property type="evidence" value="ECO:0007669"/>
    <property type="project" value="UniProtKB-UniRule"/>
</dbReference>
<dbReference type="InterPro" id="IPR014001">
    <property type="entry name" value="Helicase_ATP-bd"/>
</dbReference>
<dbReference type="CDD" id="cd18787">
    <property type="entry name" value="SF2_C_DEAD"/>
    <property type="match status" value="1"/>
</dbReference>
<protein>
    <recommendedName>
        <fullName evidence="7">ATP-dependent RNA helicase</fullName>
        <ecNumber evidence="7">3.6.4.13</ecNumber>
    </recommendedName>
</protein>
<evidence type="ECO:0000256" key="7">
    <source>
        <dbReference type="RuleBase" id="RU365068"/>
    </source>
</evidence>
<dbReference type="SMART" id="SM00490">
    <property type="entry name" value="HELICc"/>
    <property type="match status" value="1"/>
</dbReference>
<dbReference type="SUPFAM" id="SSF52540">
    <property type="entry name" value="P-loop containing nucleoside triphosphate hydrolases"/>
    <property type="match status" value="1"/>
</dbReference>
<dbReference type="Gene3D" id="3.40.50.300">
    <property type="entry name" value="P-loop containing nucleotide triphosphate hydrolases"/>
    <property type="match status" value="2"/>
</dbReference>
<dbReference type="PANTHER" id="PTHR24031">
    <property type="entry name" value="RNA HELICASE"/>
    <property type="match status" value="1"/>
</dbReference>
<dbReference type="PROSITE" id="PS51194">
    <property type="entry name" value="HELICASE_CTER"/>
    <property type="match status" value="1"/>
</dbReference>
<feature type="compositionally biased region" description="Low complexity" evidence="8">
    <location>
        <begin position="32"/>
        <end position="42"/>
    </location>
</feature>
<dbReference type="InterPro" id="IPR011545">
    <property type="entry name" value="DEAD/DEAH_box_helicase_dom"/>
</dbReference>
<feature type="compositionally biased region" description="Low complexity" evidence="8">
    <location>
        <begin position="150"/>
        <end position="181"/>
    </location>
</feature>
<keyword evidence="2 6" id="KW-0378">Hydrolase</keyword>
<dbReference type="GO" id="GO:0003723">
    <property type="term" value="F:RNA binding"/>
    <property type="evidence" value="ECO:0007669"/>
    <property type="project" value="UniProtKB-UniRule"/>
</dbReference>
<reference evidence="11" key="1">
    <citation type="journal article" date="2018" name="Mol. Biol. Evol.">
        <title>Broad Genomic Sampling Reveals a Smut Pathogenic Ancestry of the Fungal Clade Ustilaginomycotina.</title>
        <authorList>
            <person name="Kijpornyongpan T."/>
            <person name="Mondo S.J."/>
            <person name="Barry K."/>
            <person name="Sandor L."/>
            <person name="Lee J."/>
            <person name="Lipzen A."/>
            <person name="Pangilinan J."/>
            <person name="LaButti K."/>
            <person name="Hainaut M."/>
            <person name="Henrissat B."/>
            <person name="Grigoriev I.V."/>
            <person name="Spatafora J.W."/>
            <person name="Aime M.C."/>
        </authorList>
    </citation>
    <scope>NUCLEOTIDE SEQUENCE [LARGE SCALE GENOMIC DNA]</scope>
    <source>
        <strain evidence="11">MCA 4198</strain>
    </source>
</reference>